<dbReference type="HOGENOM" id="CLU_147162_7_0_6"/>
<dbReference type="InterPro" id="IPR035093">
    <property type="entry name" value="RelE/ParE_toxin_dom_sf"/>
</dbReference>
<reference evidence="2 3" key="1">
    <citation type="journal article" date="2009" name="J. Bacteriol.">
        <title>Genome sequence of Azotobacter vinelandii, an obligate aerobe specialized to support diverse anaerobic metabolic processes.</title>
        <authorList>
            <person name="Setubal J.C."/>
            <person name="dos Santos P."/>
            <person name="Goldman B.S."/>
            <person name="Ertesvag H."/>
            <person name="Espin G."/>
            <person name="Rubio L.M."/>
            <person name="Valla S."/>
            <person name="Almeida N.F."/>
            <person name="Balasubramanian D."/>
            <person name="Cromes L."/>
            <person name="Curatti L."/>
            <person name="Du Z."/>
            <person name="Godsy E."/>
            <person name="Goodner B."/>
            <person name="Hellner-Burris K."/>
            <person name="Hernandez J.A."/>
            <person name="Houmiel K."/>
            <person name="Imperial J."/>
            <person name="Kennedy C."/>
            <person name="Larson T.J."/>
            <person name="Latreille P."/>
            <person name="Ligon L.S."/>
            <person name="Lu J."/>
            <person name="Maerk M."/>
            <person name="Miller N.M."/>
            <person name="Norton S."/>
            <person name="O'Carroll I.P."/>
            <person name="Paulsen I."/>
            <person name="Raulfs E.C."/>
            <person name="Roemer R."/>
            <person name="Rosser J."/>
            <person name="Segura D."/>
            <person name="Slater S."/>
            <person name="Stricklin S.L."/>
            <person name="Studholme D.J."/>
            <person name="Sun J."/>
            <person name="Viana C.J."/>
            <person name="Wallin E."/>
            <person name="Wang B."/>
            <person name="Wheeler C."/>
            <person name="Zhu H."/>
            <person name="Dean D.R."/>
            <person name="Dixon R."/>
            <person name="Wood D."/>
        </authorList>
    </citation>
    <scope>NUCLEOTIDE SEQUENCE [LARGE SCALE GENOMIC DNA]</scope>
    <source>
        <strain evidence="3">DJ / ATCC BAA-1303</strain>
    </source>
</reference>
<dbReference type="Pfam" id="PF05016">
    <property type="entry name" value="ParE_toxin"/>
    <property type="match status" value="1"/>
</dbReference>
<dbReference type="AlphaFoldDB" id="C1DMV2"/>
<dbReference type="OrthoDB" id="9809155at2"/>
<evidence type="ECO:0000256" key="1">
    <source>
        <dbReference type="ARBA" id="ARBA00022649"/>
    </source>
</evidence>
<dbReference type="InterPro" id="IPR007712">
    <property type="entry name" value="RelE/ParE_toxin"/>
</dbReference>
<organism evidence="2 3">
    <name type="scientific">Azotobacter vinelandii (strain DJ / ATCC BAA-1303)</name>
    <dbReference type="NCBI Taxonomy" id="322710"/>
    <lineage>
        <taxon>Bacteria</taxon>
        <taxon>Pseudomonadati</taxon>
        <taxon>Pseudomonadota</taxon>
        <taxon>Gammaproteobacteria</taxon>
        <taxon>Pseudomonadales</taxon>
        <taxon>Pseudomonadaceae</taxon>
        <taxon>Azotobacter</taxon>
    </lineage>
</organism>
<keyword evidence="3" id="KW-1185">Reference proteome</keyword>
<dbReference type="STRING" id="322710.Avin_08920"/>
<gene>
    <name evidence="2" type="ordered locus">Avin_08920</name>
</gene>
<dbReference type="EMBL" id="CP001157">
    <property type="protein sequence ID" value="ACO77132.1"/>
    <property type="molecule type" value="Genomic_DNA"/>
</dbReference>
<evidence type="ECO:0000313" key="2">
    <source>
        <dbReference type="EMBL" id="ACO77132.1"/>
    </source>
</evidence>
<dbReference type="GeneID" id="88184266"/>
<accession>C1DMV2</accession>
<dbReference type="KEGG" id="avn:Avin_08920"/>
<dbReference type="Proteomes" id="UP000002424">
    <property type="component" value="Chromosome"/>
</dbReference>
<dbReference type="RefSeq" id="WP_012699557.1">
    <property type="nucleotide sequence ID" value="NC_012560.1"/>
</dbReference>
<dbReference type="EnsemblBacteria" id="ACO77132">
    <property type="protein sequence ID" value="ACO77132"/>
    <property type="gene ID" value="Avin_08920"/>
</dbReference>
<name>C1DMV2_AZOVD</name>
<proteinExistence type="predicted"/>
<evidence type="ECO:0008006" key="4">
    <source>
        <dbReference type="Google" id="ProtNLM"/>
    </source>
</evidence>
<sequence>MNIRILTLAVEDLDAGRAFYAQQQPDLGEYFLDALFADIDSLLLYAGVHQQVFGYYRALAERFPFAIYYRVEGEEIQVWRVLDCRQDPGRTVQALTNS</sequence>
<protein>
    <recommendedName>
        <fullName evidence="4">Plasmid stabilization system protein</fullName>
    </recommendedName>
</protein>
<dbReference type="Gene3D" id="3.30.2310.20">
    <property type="entry name" value="RelE-like"/>
    <property type="match status" value="1"/>
</dbReference>
<dbReference type="eggNOG" id="COG3668">
    <property type="taxonomic scope" value="Bacteria"/>
</dbReference>
<evidence type="ECO:0000313" key="3">
    <source>
        <dbReference type="Proteomes" id="UP000002424"/>
    </source>
</evidence>
<keyword evidence="1" id="KW-1277">Toxin-antitoxin system</keyword>